<organism evidence="2 3">
    <name type="scientific">Candidatus Buchananbacteria bacterium RIFCSPHIGHO2_02_FULL_56_16</name>
    <dbReference type="NCBI Taxonomy" id="1797542"/>
    <lineage>
        <taxon>Bacteria</taxon>
        <taxon>Candidatus Buchananiibacteriota</taxon>
    </lineage>
</organism>
<dbReference type="InterPro" id="IPR000825">
    <property type="entry name" value="SUF_FeS_clus_asmbl_SufBD_core"/>
</dbReference>
<dbReference type="Pfam" id="PF01458">
    <property type="entry name" value="SUFBD_core"/>
    <property type="match status" value="1"/>
</dbReference>
<evidence type="ECO:0000313" key="3">
    <source>
        <dbReference type="Proteomes" id="UP000177310"/>
    </source>
</evidence>
<dbReference type="PANTHER" id="PTHR43575">
    <property type="entry name" value="PROTEIN ABCI7, CHLOROPLASTIC"/>
    <property type="match status" value="1"/>
</dbReference>
<proteinExistence type="predicted"/>
<dbReference type="AlphaFoldDB" id="A0A1G1YGK1"/>
<dbReference type="Proteomes" id="UP000177310">
    <property type="component" value="Unassembled WGS sequence"/>
</dbReference>
<dbReference type="InterPro" id="IPR055346">
    <property type="entry name" value="Fe-S_cluster_assembly_SufBD"/>
</dbReference>
<dbReference type="InterPro" id="IPR037284">
    <property type="entry name" value="SUF_FeS_clus_asmbl_SufBD_sf"/>
</dbReference>
<name>A0A1G1YGK1_9BACT</name>
<protein>
    <recommendedName>
        <fullName evidence="1">SUF system FeS cluster assembly SufBD core domain-containing protein</fullName>
    </recommendedName>
</protein>
<sequence length="284" mass="30786">MDARQKMFGDYRQLKAAGVQVTGGARVTVAVAANRTAVICFKRTAKNPVVFEIGRNARVTITDDCSPTLPALSDVVAGPGSAVDYFINAQTGLPAAFCYQAELSAESSFHWYFWLRSHASSDGVISINQAERSSGSIFGGLVSDEQSEFTLRLTNNHRAKHSRGVMDVKAIGRGSARLTIDGLIRVASRAAFTDSYLTQDGVLVSPAAEIRMVPNLEISNNEVKASHSATVGQLDEHAIHYLTCRGLTPAVARRLLVKGFFGRLLEKIEPPMIKTEFSRLLADV</sequence>
<reference evidence="2 3" key="1">
    <citation type="journal article" date="2016" name="Nat. Commun.">
        <title>Thousands of microbial genomes shed light on interconnected biogeochemical processes in an aquifer system.</title>
        <authorList>
            <person name="Anantharaman K."/>
            <person name="Brown C.T."/>
            <person name="Hug L.A."/>
            <person name="Sharon I."/>
            <person name="Castelle C.J."/>
            <person name="Probst A.J."/>
            <person name="Thomas B.C."/>
            <person name="Singh A."/>
            <person name="Wilkins M.J."/>
            <person name="Karaoz U."/>
            <person name="Brodie E.L."/>
            <person name="Williams K.H."/>
            <person name="Hubbard S.S."/>
            <person name="Banfield J.F."/>
        </authorList>
    </citation>
    <scope>NUCLEOTIDE SEQUENCE [LARGE SCALE GENOMIC DNA]</scope>
</reference>
<gene>
    <name evidence="2" type="ORF">A3J59_00315</name>
</gene>
<dbReference type="STRING" id="1797542.A3J59_00315"/>
<dbReference type="SUPFAM" id="SSF101960">
    <property type="entry name" value="Stabilizer of iron transporter SufD"/>
    <property type="match status" value="1"/>
</dbReference>
<dbReference type="EMBL" id="MHIL01000026">
    <property type="protein sequence ID" value="OGY50936.1"/>
    <property type="molecule type" value="Genomic_DNA"/>
</dbReference>
<evidence type="ECO:0000313" key="2">
    <source>
        <dbReference type="EMBL" id="OGY50936.1"/>
    </source>
</evidence>
<evidence type="ECO:0000259" key="1">
    <source>
        <dbReference type="Pfam" id="PF01458"/>
    </source>
</evidence>
<accession>A0A1G1YGK1</accession>
<dbReference type="PANTHER" id="PTHR43575:SF1">
    <property type="entry name" value="PROTEIN ABCI7, CHLOROPLASTIC"/>
    <property type="match status" value="1"/>
</dbReference>
<dbReference type="GO" id="GO:0016226">
    <property type="term" value="P:iron-sulfur cluster assembly"/>
    <property type="evidence" value="ECO:0007669"/>
    <property type="project" value="InterPro"/>
</dbReference>
<feature type="domain" description="SUF system FeS cluster assembly SufBD core" evidence="1">
    <location>
        <begin position="49"/>
        <end position="260"/>
    </location>
</feature>
<comment type="caution">
    <text evidence="2">The sequence shown here is derived from an EMBL/GenBank/DDBJ whole genome shotgun (WGS) entry which is preliminary data.</text>
</comment>